<proteinExistence type="predicted"/>
<dbReference type="Proteomes" id="UP000515211">
    <property type="component" value="Chromosome 9"/>
</dbReference>
<evidence type="ECO:0000256" key="1">
    <source>
        <dbReference type="SAM" id="Coils"/>
    </source>
</evidence>
<gene>
    <name evidence="4" type="primary">LOC107464513</name>
</gene>
<reference evidence="3" key="1">
    <citation type="journal article" date="2016" name="Nat. Genet.">
        <title>The genome sequences of Arachis duranensis and Arachis ipaensis, the diploid ancestors of cultivated peanut.</title>
        <authorList>
            <person name="Bertioli D.J."/>
            <person name="Cannon S.B."/>
            <person name="Froenicke L."/>
            <person name="Huang G."/>
            <person name="Farmer A.D."/>
            <person name="Cannon E.K."/>
            <person name="Liu X."/>
            <person name="Gao D."/>
            <person name="Clevenger J."/>
            <person name="Dash S."/>
            <person name="Ren L."/>
            <person name="Moretzsohn M.C."/>
            <person name="Shirasawa K."/>
            <person name="Huang W."/>
            <person name="Vidigal B."/>
            <person name="Abernathy B."/>
            <person name="Chu Y."/>
            <person name="Niederhuth C.E."/>
            <person name="Umale P."/>
            <person name="Araujo A.C."/>
            <person name="Kozik A."/>
            <person name="Kim K.D."/>
            <person name="Burow M.D."/>
            <person name="Varshney R.K."/>
            <person name="Wang X."/>
            <person name="Zhang X."/>
            <person name="Barkley N."/>
            <person name="Guimaraes P.M."/>
            <person name="Isobe S."/>
            <person name="Guo B."/>
            <person name="Liao B."/>
            <person name="Stalker H.T."/>
            <person name="Schmitz R.J."/>
            <person name="Scheffler B.E."/>
            <person name="Leal-Bertioli S.C."/>
            <person name="Xun X."/>
            <person name="Jackson S.A."/>
            <person name="Michelmore R."/>
            <person name="Ozias-Akins P."/>
        </authorList>
    </citation>
    <scope>NUCLEOTIDE SEQUENCE [LARGE SCALE GENOMIC DNA]</scope>
    <source>
        <strain evidence="3">cv. V14167</strain>
    </source>
</reference>
<evidence type="ECO:0000256" key="2">
    <source>
        <dbReference type="SAM" id="MobiDB-lite"/>
    </source>
</evidence>
<protein>
    <submittedName>
        <fullName evidence="4">Uncharacterized protein LOC107464513</fullName>
    </submittedName>
</protein>
<organism evidence="3 4">
    <name type="scientific">Arachis duranensis</name>
    <name type="common">Wild peanut</name>
    <dbReference type="NCBI Taxonomy" id="130453"/>
    <lineage>
        <taxon>Eukaryota</taxon>
        <taxon>Viridiplantae</taxon>
        <taxon>Streptophyta</taxon>
        <taxon>Embryophyta</taxon>
        <taxon>Tracheophyta</taxon>
        <taxon>Spermatophyta</taxon>
        <taxon>Magnoliopsida</taxon>
        <taxon>eudicotyledons</taxon>
        <taxon>Gunneridae</taxon>
        <taxon>Pentapetalae</taxon>
        <taxon>rosids</taxon>
        <taxon>fabids</taxon>
        <taxon>Fabales</taxon>
        <taxon>Fabaceae</taxon>
        <taxon>Papilionoideae</taxon>
        <taxon>50 kb inversion clade</taxon>
        <taxon>dalbergioids sensu lato</taxon>
        <taxon>Dalbergieae</taxon>
        <taxon>Pterocarpus clade</taxon>
        <taxon>Arachis</taxon>
    </lineage>
</organism>
<evidence type="ECO:0000313" key="3">
    <source>
        <dbReference type="Proteomes" id="UP000515211"/>
    </source>
</evidence>
<reference evidence="4" key="2">
    <citation type="submission" date="2025-08" db="UniProtKB">
        <authorList>
            <consortium name="RefSeq"/>
        </authorList>
    </citation>
    <scope>IDENTIFICATION</scope>
    <source>
        <tissue evidence="4">Whole plant</tissue>
    </source>
</reference>
<keyword evidence="1" id="KW-0175">Coiled coil</keyword>
<name>A0A9C6WD14_ARADU</name>
<accession>A0A9C6WD14</accession>
<keyword evidence="3" id="KW-1185">Reference proteome</keyword>
<dbReference type="AlphaFoldDB" id="A0A9C6WD14"/>
<sequence>MGQLATKVNEIDQSTTNSLPGNAIPNPREEGKAITLISGQVTSMEAQVNEEPVEKDCKVIQLRSGKVAGSEIKVNEELVEKESYQEEDIEIKEACKEVEEFKEEHKGVELARPPSPSNTTFKWVKFLSLILTFPLEYGLLETDGQLRALCGIKSKRKRVSGKRCQARFNMVACSKLKGKDWCRAHLNGSRRLFRCLCEDSDCLPPGGNNGDPQEDRCKSKVWDPGIHCHNQHSWGLVTCFNLLEGVRRLVWDPDSHWNYKHWWRFLDQYKHKPP</sequence>
<feature type="compositionally biased region" description="Polar residues" evidence="2">
    <location>
        <begin position="11"/>
        <end position="20"/>
    </location>
</feature>
<feature type="coiled-coil region" evidence="1">
    <location>
        <begin position="84"/>
        <end position="111"/>
    </location>
</feature>
<evidence type="ECO:0000313" key="4">
    <source>
        <dbReference type="RefSeq" id="XP_052110702.1"/>
    </source>
</evidence>
<dbReference type="RefSeq" id="XP_052110702.1">
    <property type="nucleotide sequence ID" value="XM_052254742.1"/>
</dbReference>
<feature type="region of interest" description="Disordered" evidence="2">
    <location>
        <begin position="1"/>
        <end position="28"/>
    </location>
</feature>
<dbReference type="GeneID" id="107464513"/>
<dbReference type="KEGG" id="adu:107464513"/>